<dbReference type="RefSeq" id="XP_041407716.1">
    <property type="nucleotide sequence ID" value="XM_041551782.1"/>
</dbReference>
<protein>
    <submittedName>
        <fullName evidence="1">Uncharacterized protein</fullName>
    </submittedName>
</protein>
<gene>
    <name evidence="1" type="ORF">KABA2_07S06402</name>
</gene>
<dbReference type="EMBL" id="CAEFZW010000007">
    <property type="protein sequence ID" value="CAB4255872.1"/>
    <property type="molecule type" value="Genomic_DNA"/>
</dbReference>
<sequence>MTSSLLKLPLEIVQQIITQLDIKSTNFLLDFINILLAMDVSNNYNNQCYEQIIEIFKSKIVVMDLTDSKKMISTPLLTLLRRNFLLDIDKLNENDLNNIDDHDLNGNDNTHFKKFDYQKLVLIIDDTLQLVDDTLMEFKNIFQRLTKGKISIDVIYCPCSSSSNGNNYLNSSILKLVTQFETVFQIFNNLIIEFQQSSIKTNRNFFDILNHDFFIESNTITKKTLTPRCKKISFPSIKQMKMDYLTIDSFIYKILEMKNHPIMESTITRIITDSNNVNIGTVVEHETYNFIEKLFIGIIKDIEFYLPNLQSLEFYNYNNAETCNFIDLSTLVLKKFNDHLCPLSFLFDLHSFKNWNMPNLTYFTGHRFKYDESKMSGSTERMKRSLSDNIKLLHKIAMNETSDATPYFRVSLIPKGVKRSKIINWLPSNSPNSFRSIGLNIDTQNNFELNDMEDNGDYYDSNSHYSAPSDLSERNQEQNFFNKPILCLKNDSIETLEMRLLTLNKNTRSIYIQGLFMLNLKELIIQNFTTVIKRAKISDKRNSIVLLSPTTSNQSRITPVSSNNTGIDLNGDTSDIDDIHPIGFSSWNSLPSCEFIHFSTKQPNWNDKILLTENVDKKQLNFLFKINNLKRVLPKINLAESFDNFIDERQQYIIV</sequence>
<accession>A0A8H2ZIU3</accession>
<organism evidence="1 2">
    <name type="scientific">Maudiozyma barnettii</name>
    <dbReference type="NCBI Taxonomy" id="61262"/>
    <lineage>
        <taxon>Eukaryota</taxon>
        <taxon>Fungi</taxon>
        <taxon>Dikarya</taxon>
        <taxon>Ascomycota</taxon>
        <taxon>Saccharomycotina</taxon>
        <taxon>Saccharomycetes</taxon>
        <taxon>Saccharomycetales</taxon>
        <taxon>Saccharomycetaceae</taxon>
        <taxon>Maudiozyma</taxon>
    </lineage>
</organism>
<dbReference type="AlphaFoldDB" id="A0A8H2ZIU3"/>
<dbReference type="GeneID" id="64858935"/>
<evidence type="ECO:0000313" key="2">
    <source>
        <dbReference type="Proteomes" id="UP000644660"/>
    </source>
</evidence>
<reference evidence="1 2" key="1">
    <citation type="submission" date="2020-05" db="EMBL/GenBank/DDBJ databases">
        <authorList>
            <person name="Casaregola S."/>
            <person name="Devillers H."/>
            <person name="Grondin C."/>
        </authorList>
    </citation>
    <scope>NUCLEOTIDE SEQUENCE [LARGE SCALE GENOMIC DNA]</scope>
    <source>
        <strain evidence="1 2">CLIB 1767</strain>
    </source>
</reference>
<proteinExistence type="predicted"/>
<keyword evidence="2" id="KW-1185">Reference proteome</keyword>
<dbReference type="OrthoDB" id="4036607at2759"/>
<evidence type="ECO:0000313" key="1">
    <source>
        <dbReference type="EMBL" id="CAB4255872.1"/>
    </source>
</evidence>
<name>A0A8H2ZIU3_9SACH</name>
<dbReference type="Proteomes" id="UP000644660">
    <property type="component" value="Unassembled WGS sequence"/>
</dbReference>
<comment type="caution">
    <text evidence="1">The sequence shown here is derived from an EMBL/GenBank/DDBJ whole genome shotgun (WGS) entry which is preliminary data.</text>
</comment>